<dbReference type="SUPFAM" id="SSF54403">
    <property type="entry name" value="Cystatin/monellin"/>
    <property type="match status" value="1"/>
</dbReference>
<dbReference type="InterPro" id="IPR046350">
    <property type="entry name" value="Cystatin_sf"/>
</dbReference>
<accession>A0ABM0RTF9</accession>
<evidence type="ECO:0000313" key="5">
    <source>
        <dbReference type="Proteomes" id="UP000694923"/>
    </source>
</evidence>
<reference evidence="6" key="1">
    <citation type="submission" date="2025-08" db="UniProtKB">
        <authorList>
            <consortium name="RefSeq"/>
        </authorList>
    </citation>
    <scope>IDENTIFICATION</scope>
</reference>
<proteinExistence type="inferred from homology"/>
<dbReference type="RefSeq" id="XP_008583900.1">
    <property type="nucleotide sequence ID" value="XM_008585678.1"/>
</dbReference>
<dbReference type="GeneID" id="103601291"/>
<evidence type="ECO:0000256" key="1">
    <source>
        <dbReference type="ARBA" id="ARBA00009403"/>
    </source>
</evidence>
<gene>
    <name evidence="6" type="primary">LOC103601291</name>
</gene>
<feature type="domain" description="Cystatin" evidence="4">
    <location>
        <begin position="6"/>
        <end position="58"/>
    </location>
</feature>
<keyword evidence="5" id="KW-1185">Reference proteome</keyword>
<evidence type="ECO:0000259" key="4">
    <source>
        <dbReference type="Pfam" id="PF00031"/>
    </source>
</evidence>
<evidence type="ECO:0000313" key="6">
    <source>
        <dbReference type="RefSeq" id="XP_008583900.1"/>
    </source>
</evidence>
<feature type="non-terminal residue" evidence="6">
    <location>
        <position position="1"/>
    </location>
</feature>
<organism evidence="5 6">
    <name type="scientific">Galeopterus variegatus</name>
    <name type="common">Malayan flying lemur</name>
    <name type="synonym">Cynocephalus variegatus</name>
    <dbReference type="NCBI Taxonomy" id="482537"/>
    <lineage>
        <taxon>Eukaryota</taxon>
        <taxon>Metazoa</taxon>
        <taxon>Chordata</taxon>
        <taxon>Craniata</taxon>
        <taxon>Vertebrata</taxon>
        <taxon>Euteleostomi</taxon>
        <taxon>Mammalia</taxon>
        <taxon>Eutheria</taxon>
        <taxon>Euarchontoglires</taxon>
        <taxon>Dermoptera</taxon>
        <taxon>Cynocephalidae</taxon>
        <taxon>Galeopterus</taxon>
    </lineage>
</organism>
<dbReference type="Gene3D" id="3.10.450.10">
    <property type="match status" value="1"/>
</dbReference>
<evidence type="ECO:0000256" key="2">
    <source>
        <dbReference type="ARBA" id="ARBA00022690"/>
    </source>
</evidence>
<dbReference type="Pfam" id="PF00031">
    <property type="entry name" value="Cystatin"/>
    <property type="match status" value="1"/>
</dbReference>
<dbReference type="PANTHER" id="PTHR46186:SF2">
    <property type="entry name" value="CYSTATIN"/>
    <property type="match status" value="1"/>
</dbReference>
<comment type="similarity">
    <text evidence="1">Belongs to the cystatin family.</text>
</comment>
<dbReference type="PANTHER" id="PTHR46186">
    <property type="entry name" value="CYSTATIN"/>
    <property type="match status" value="1"/>
</dbReference>
<dbReference type="CDD" id="cd00042">
    <property type="entry name" value="CY"/>
    <property type="match status" value="1"/>
</dbReference>
<protein>
    <submittedName>
        <fullName evidence="6">Cystatin-C-like</fullName>
    </submittedName>
</protein>
<evidence type="ECO:0000256" key="3">
    <source>
        <dbReference type="ARBA" id="ARBA00022704"/>
    </source>
</evidence>
<keyword evidence="3" id="KW-0789">Thiol protease inhibitor</keyword>
<sequence>ILLSCVQIVAGVNYFLDVKISRTTCTKSQSNLANCPFHNQPQLKRTVLCSFQIYTVPWEGKISLTKSSCQNA</sequence>
<name>A0ABM0RTF9_GALVR</name>
<keyword evidence="2" id="KW-0646">Protease inhibitor</keyword>
<dbReference type="InterPro" id="IPR000010">
    <property type="entry name" value="Cystatin_dom"/>
</dbReference>
<dbReference type="Proteomes" id="UP000694923">
    <property type="component" value="Unplaced"/>
</dbReference>